<dbReference type="SUPFAM" id="SSF64153">
    <property type="entry name" value="YjeF N-terminal domain-like"/>
    <property type="match status" value="1"/>
</dbReference>
<keyword evidence="8 17" id="KW-0521">NADP</keyword>
<keyword evidence="7 17" id="KW-0067">ATP-binding</keyword>
<comment type="subunit">
    <text evidence="17">Homotetramer.</text>
</comment>
<comment type="catalytic activity">
    <reaction evidence="1 18 19">
        <text>(6R)-NADHX = (6S)-NADHX</text>
        <dbReference type="Rhea" id="RHEA:32215"/>
        <dbReference type="ChEBI" id="CHEBI:64074"/>
        <dbReference type="ChEBI" id="CHEBI:64075"/>
        <dbReference type="EC" id="5.1.99.6"/>
    </reaction>
</comment>
<feature type="binding site" evidence="18">
    <location>
        <position position="51"/>
    </location>
    <ligand>
        <name>K(+)</name>
        <dbReference type="ChEBI" id="CHEBI:29103"/>
    </ligand>
</feature>
<comment type="similarity">
    <text evidence="3 19">In the N-terminal section; belongs to the NnrE/AIBP family.</text>
</comment>
<dbReference type="InterPro" id="IPR036652">
    <property type="entry name" value="YjeF_N_dom_sf"/>
</dbReference>
<evidence type="ECO:0000256" key="10">
    <source>
        <dbReference type="ARBA" id="ARBA00023027"/>
    </source>
</evidence>
<dbReference type="HAMAP" id="MF_01966">
    <property type="entry name" value="NADHX_epimerase"/>
    <property type="match status" value="1"/>
</dbReference>
<dbReference type="Proteomes" id="UP000768163">
    <property type="component" value="Unassembled WGS sequence"/>
</dbReference>
<dbReference type="GO" id="GO:0052855">
    <property type="term" value="F:ADP-dependent NAD(P)H-hydrate dehydratase activity"/>
    <property type="evidence" value="ECO:0007669"/>
    <property type="project" value="UniProtKB-UniRule"/>
</dbReference>
<comment type="similarity">
    <text evidence="4 19">In the C-terminal section; belongs to the NnrD/CARKD family.</text>
</comment>
<organism evidence="22 24">
    <name type="scientific">Candidatus Altarchaeum hamiconexum</name>
    <dbReference type="NCBI Taxonomy" id="1803513"/>
    <lineage>
        <taxon>Archaea</taxon>
        <taxon>Candidatus Altarchaeota</taxon>
        <taxon>Candidatus Altiarchaeia</taxon>
        <taxon>Candidatus Altarchaeales</taxon>
        <taxon>Candidatus Altarchaeaceae</taxon>
        <taxon>Candidatus Altarchaeum</taxon>
    </lineage>
</organism>
<dbReference type="Pfam" id="PF03853">
    <property type="entry name" value="YjeF_N"/>
    <property type="match status" value="1"/>
</dbReference>
<name>A0A8J8CFK0_9ARCH</name>
<evidence type="ECO:0000256" key="6">
    <source>
        <dbReference type="ARBA" id="ARBA00022741"/>
    </source>
</evidence>
<keyword evidence="6 17" id="KW-0547">Nucleotide-binding</keyword>
<keyword evidence="12 17" id="KW-0456">Lyase</keyword>
<dbReference type="NCBIfam" id="TIGR00196">
    <property type="entry name" value="yjeF_cterm"/>
    <property type="match status" value="1"/>
</dbReference>
<evidence type="ECO:0000313" key="22">
    <source>
        <dbReference type="EMBL" id="NCN64953.1"/>
    </source>
</evidence>
<evidence type="ECO:0000256" key="19">
    <source>
        <dbReference type="PIRNR" id="PIRNR017184"/>
    </source>
</evidence>
<protein>
    <recommendedName>
        <fullName evidence="19">Bifunctional NAD(P)H-hydrate repair enzyme</fullName>
    </recommendedName>
    <alternativeName>
        <fullName evidence="19">Nicotinamide nucleotide repair protein</fullName>
    </alternativeName>
    <domain>
        <recommendedName>
            <fullName evidence="19">ADP-dependent (S)-NAD(P)H-hydrate dehydratase</fullName>
            <ecNumber evidence="19">4.2.1.136</ecNumber>
        </recommendedName>
        <alternativeName>
            <fullName evidence="19">ADP-dependent NAD(P)HX dehydratase</fullName>
        </alternativeName>
    </domain>
    <domain>
        <recommendedName>
            <fullName evidence="19">NAD(P)H-hydrate epimerase</fullName>
            <ecNumber evidence="19">5.1.99.6</ecNumber>
        </recommendedName>
    </domain>
</protein>
<feature type="domain" description="YjeF N-terminal" evidence="21">
    <location>
        <begin position="1"/>
        <end position="197"/>
    </location>
</feature>
<dbReference type="GO" id="GO:0052856">
    <property type="term" value="F:NAD(P)HX epimerase activity"/>
    <property type="evidence" value="ECO:0007669"/>
    <property type="project" value="UniProtKB-UniRule"/>
</dbReference>
<dbReference type="Gene3D" id="3.40.50.10260">
    <property type="entry name" value="YjeF N-terminal domain"/>
    <property type="match status" value="1"/>
</dbReference>
<dbReference type="EC" id="5.1.99.6" evidence="19"/>
<evidence type="ECO:0000259" key="20">
    <source>
        <dbReference type="PROSITE" id="PS51383"/>
    </source>
</evidence>
<dbReference type="PANTHER" id="PTHR12592:SF0">
    <property type="entry name" value="ATP-DEPENDENT (S)-NAD(P)H-HYDRATE DEHYDRATASE"/>
    <property type="match status" value="1"/>
</dbReference>
<comment type="catalytic activity">
    <reaction evidence="16 17 19">
        <text>(6S)-NADPHX + ADP = AMP + phosphate + NADPH + H(+)</text>
        <dbReference type="Rhea" id="RHEA:32235"/>
        <dbReference type="ChEBI" id="CHEBI:15378"/>
        <dbReference type="ChEBI" id="CHEBI:43474"/>
        <dbReference type="ChEBI" id="CHEBI:57783"/>
        <dbReference type="ChEBI" id="CHEBI:64076"/>
        <dbReference type="ChEBI" id="CHEBI:456215"/>
        <dbReference type="ChEBI" id="CHEBI:456216"/>
        <dbReference type="EC" id="4.2.1.136"/>
    </reaction>
</comment>
<dbReference type="NCBIfam" id="TIGR00197">
    <property type="entry name" value="yjeF_nterm"/>
    <property type="match status" value="1"/>
</dbReference>
<dbReference type="Pfam" id="PF01256">
    <property type="entry name" value="Carb_kinase"/>
    <property type="match status" value="1"/>
</dbReference>
<dbReference type="GO" id="GO:0046872">
    <property type="term" value="F:metal ion binding"/>
    <property type="evidence" value="ECO:0007669"/>
    <property type="project" value="UniProtKB-UniRule"/>
</dbReference>
<comment type="caution">
    <text evidence="22">The sequence shown here is derived from an EMBL/GenBank/DDBJ whole genome shotgun (WGS) entry which is preliminary data.</text>
</comment>
<comment type="function">
    <text evidence="17">Catalyzes the dehydration of the S-form of NAD(P)HX at the expense of ADP, which is converted to AMP. Together with NAD(P)HX epimerase, which catalyzes the epimerization of the S- and R-forms, the enzyme allows the repair of both epimers of NAD(P)HX, a damaged form of NAD(P)H that is a result of enzymatic or heat-dependent hydration.</text>
</comment>
<dbReference type="PANTHER" id="PTHR12592">
    <property type="entry name" value="ATP-DEPENDENT (S)-NAD(P)H-HYDRATE DEHYDRATASE FAMILY MEMBER"/>
    <property type="match status" value="1"/>
</dbReference>
<dbReference type="EMBL" id="JAACQH010000019">
    <property type="protein sequence ID" value="NCS91036.1"/>
    <property type="molecule type" value="Genomic_DNA"/>
</dbReference>
<dbReference type="InterPro" id="IPR004443">
    <property type="entry name" value="YjeF_N_dom"/>
</dbReference>
<keyword evidence="13" id="KW-0511">Multifunctional enzyme</keyword>
<evidence type="ECO:0000313" key="24">
    <source>
        <dbReference type="Proteomes" id="UP000768163"/>
    </source>
</evidence>
<evidence type="ECO:0000256" key="13">
    <source>
        <dbReference type="ARBA" id="ARBA00023268"/>
    </source>
</evidence>
<dbReference type="Gene3D" id="3.40.1190.20">
    <property type="match status" value="1"/>
</dbReference>
<comment type="catalytic activity">
    <reaction evidence="2 18 19">
        <text>(6R)-NADPHX = (6S)-NADPHX</text>
        <dbReference type="Rhea" id="RHEA:32227"/>
        <dbReference type="ChEBI" id="CHEBI:64076"/>
        <dbReference type="ChEBI" id="CHEBI:64077"/>
        <dbReference type="EC" id="5.1.99.6"/>
    </reaction>
</comment>
<feature type="binding site" evidence="17">
    <location>
        <position position="407"/>
    </location>
    <ligand>
        <name>(6S)-NADPHX</name>
        <dbReference type="ChEBI" id="CHEBI:64076"/>
    </ligand>
</feature>
<dbReference type="InterPro" id="IPR030677">
    <property type="entry name" value="Nnr"/>
</dbReference>
<feature type="binding site" evidence="17">
    <location>
        <position position="296"/>
    </location>
    <ligand>
        <name>(6S)-NADPHX</name>
        <dbReference type="ChEBI" id="CHEBI:64076"/>
    </ligand>
</feature>
<evidence type="ECO:0000256" key="1">
    <source>
        <dbReference type="ARBA" id="ARBA00000013"/>
    </source>
</evidence>
<feature type="domain" description="YjeF C-terminal" evidence="20">
    <location>
        <begin position="200"/>
        <end position="464"/>
    </location>
</feature>
<keyword evidence="10 17" id="KW-0520">NAD</keyword>
<feature type="binding site" evidence="17">
    <location>
        <position position="235"/>
    </location>
    <ligand>
        <name>(6S)-NADPHX</name>
        <dbReference type="ChEBI" id="CHEBI:64076"/>
    </ligand>
</feature>
<dbReference type="PIRSF" id="PIRSF017184">
    <property type="entry name" value="Nnr"/>
    <property type="match status" value="1"/>
</dbReference>
<dbReference type="PROSITE" id="PS01050">
    <property type="entry name" value="YJEF_C_2"/>
    <property type="match status" value="1"/>
</dbReference>
<dbReference type="InterPro" id="IPR017953">
    <property type="entry name" value="Carbohydrate_kinase_pred_CS"/>
</dbReference>
<proteinExistence type="inferred from homology"/>
<evidence type="ECO:0000256" key="3">
    <source>
        <dbReference type="ARBA" id="ARBA00006001"/>
    </source>
</evidence>
<dbReference type="GO" id="GO:0046496">
    <property type="term" value="P:nicotinamide nucleotide metabolic process"/>
    <property type="evidence" value="ECO:0007669"/>
    <property type="project" value="UniProtKB-UniRule"/>
</dbReference>
<evidence type="ECO:0000256" key="2">
    <source>
        <dbReference type="ARBA" id="ARBA00000909"/>
    </source>
</evidence>
<feature type="binding site" evidence="17">
    <location>
        <position position="340"/>
    </location>
    <ligand>
        <name>(6S)-NADPHX</name>
        <dbReference type="ChEBI" id="CHEBI:64076"/>
    </ligand>
</feature>
<evidence type="ECO:0000256" key="8">
    <source>
        <dbReference type="ARBA" id="ARBA00022857"/>
    </source>
</evidence>
<evidence type="ECO:0000256" key="15">
    <source>
        <dbReference type="ARBA" id="ARBA00048238"/>
    </source>
</evidence>
<dbReference type="InterPro" id="IPR000631">
    <property type="entry name" value="CARKD"/>
</dbReference>
<feature type="binding site" evidence="18">
    <location>
        <position position="158"/>
    </location>
    <ligand>
        <name>(6S)-NADPHX</name>
        <dbReference type="ChEBI" id="CHEBI:64076"/>
    </ligand>
</feature>
<dbReference type="CDD" id="cd01171">
    <property type="entry name" value="YXKO-related"/>
    <property type="match status" value="1"/>
</dbReference>
<evidence type="ECO:0000259" key="21">
    <source>
        <dbReference type="PROSITE" id="PS51385"/>
    </source>
</evidence>
<evidence type="ECO:0000256" key="16">
    <source>
        <dbReference type="ARBA" id="ARBA00049209"/>
    </source>
</evidence>
<comment type="catalytic activity">
    <reaction evidence="15 17 19">
        <text>(6S)-NADHX + ADP = AMP + phosphate + NADH + H(+)</text>
        <dbReference type="Rhea" id="RHEA:32223"/>
        <dbReference type="ChEBI" id="CHEBI:15378"/>
        <dbReference type="ChEBI" id="CHEBI:43474"/>
        <dbReference type="ChEBI" id="CHEBI:57945"/>
        <dbReference type="ChEBI" id="CHEBI:64074"/>
        <dbReference type="ChEBI" id="CHEBI:456215"/>
        <dbReference type="ChEBI" id="CHEBI:456216"/>
        <dbReference type="EC" id="4.2.1.136"/>
    </reaction>
</comment>
<gene>
    <name evidence="18" type="primary">nnrE</name>
    <name evidence="17" type="synonym">nnrD</name>
    <name evidence="23" type="ORF">GW779_01235</name>
    <name evidence="22" type="ORF">GW910_02600</name>
</gene>
<comment type="cofactor">
    <cofactor evidence="17">
        <name>Mg(2+)</name>
        <dbReference type="ChEBI" id="CHEBI:18420"/>
    </cofactor>
</comment>
<dbReference type="InterPro" id="IPR029056">
    <property type="entry name" value="Ribokinase-like"/>
</dbReference>
<comment type="function">
    <text evidence="14 19">Bifunctional enzyme that catalyzes the epimerization of the S- and R-forms of NAD(P)HX and the dehydration of the S-form of NAD(P)HX at the expense of ADP, which is converted to AMP. This allows the repair of both epimers of NAD(P)HX, a damaged form of NAD(P)H that is a result of enzymatic or heat-dependent hydration.</text>
</comment>
<dbReference type="EMBL" id="JAACVF010000064">
    <property type="protein sequence ID" value="NCN64953.1"/>
    <property type="molecule type" value="Genomic_DNA"/>
</dbReference>
<keyword evidence="5 18" id="KW-0479">Metal-binding</keyword>
<comment type="similarity">
    <text evidence="17">Belongs to the NnrD/CARKD family.</text>
</comment>
<evidence type="ECO:0000256" key="14">
    <source>
        <dbReference type="ARBA" id="ARBA00025153"/>
    </source>
</evidence>
<comment type="similarity">
    <text evidence="18">Belongs to the NnrE/AIBP family.</text>
</comment>
<dbReference type="PROSITE" id="PS51385">
    <property type="entry name" value="YJEF_N"/>
    <property type="match status" value="1"/>
</dbReference>
<feature type="binding site" evidence="18">
    <location>
        <begin position="125"/>
        <end position="131"/>
    </location>
    <ligand>
        <name>(6S)-NADPHX</name>
        <dbReference type="ChEBI" id="CHEBI:64076"/>
    </ligand>
</feature>
<evidence type="ECO:0000256" key="12">
    <source>
        <dbReference type="ARBA" id="ARBA00023239"/>
    </source>
</evidence>
<accession>A0A8J8CFK0</accession>
<dbReference type="HAMAP" id="MF_01965">
    <property type="entry name" value="NADHX_dehydratase"/>
    <property type="match status" value="1"/>
</dbReference>
<evidence type="ECO:0000256" key="9">
    <source>
        <dbReference type="ARBA" id="ARBA00022958"/>
    </source>
</evidence>
<dbReference type="GO" id="GO:0005524">
    <property type="term" value="F:ATP binding"/>
    <property type="evidence" value="ECO:0007669"/>
    <property type="project" value="UniProtKB-UniRule"/>
</dbReference>
<dbReference type="PROSITE" id="PS51383">
    <property type="entry name" value="YJEF_C_3"/>
    <property type="match status" value="1"/>
</dbReference>
<evidence type="ECO:0000256" key="5">
    <source>
        <dbReference type="ARBA" id="ARBA00022723"/>
    </source>
</evidence>
<comment type="function">
    <text evidence="18">Catalyzes the epimerization of the S- and R-forms of NAD(P)HX, a damaged form of NAD(P)H that is a result of enzymatic or heat-dependent hydration. This is a prerequisite for the S-specific NAD(P)H-hydrate dehydratase to allow the repair of both epimers of NAD(P)HX.</text>
</comment>
<dbReference type="GO" id="GO:0110051">
    <property type="term" value="P:metabolite repair"/>
    <property type="evidence" value="ECO:0007669"/>
    <property type="project" value="TreeGrafter"/>
</dbReference>
<feature type="binding site" evidence="17">
    <location>
        <position position="406"/>
    </location>
    <ligand>
        <name>AMP</name>
        <dbReference type="ChEBI" id="CHEBI:456215"/>
    </ligand>
</feature>
<reference evidence="22" key="1">
    <citation type="submission" date="2019-11" db="EMBL/GenBank/DDBJ databases">
        <title>Lipid analysis of CO2-rich subsurface aquifers suggests an autotrophy-based deep biosphere with lysolipids enriched in CPR bacteria.</title>
        <authorList>
            <person name="Probst A.J."/>
            <person name="Elling F.J."/>
            <person name="Castelle C.J."/>
            <person name="Zhu Q."/>
            <person name="Elvert M."/>
            <person name="Birarda G."/>
            <person name="Holman H.-Y."/>
            <person name="Lane K.R."/>
            <person name="Ladd B."/>
            <person name="Ryan M.C."/>
            <person name="Woyke T."/>
            <person name="Hinrichs K.-U."/>
            <person name="Banfield J.F."/>
        </authorList>
    </citation>
    <scope>NUCLEOTIDE SEQUENCE</scope>
    <source>
        <strain evidence="22">CG_2015-01_33_1645</strain>
        <strain evidence="23">CG_2015-04_33_537</strain>
    </source>
</reference>
<keyword evidence="11 18" id="KW-0413">Isomerase</keyword>
<keyword evidence="9 18" id="KW-0630">Potassium</keyword>
<dbReference type="EC" id="4.2.1.136" evidence="19"/>
<evidence type="ECO:0000256" key="17">
    <source>
        <dbReference type="HAMAP-Rule" id="MF_01965"/>
    </source>
</evidence>
<evidence type="ECO:0000256" key="4">
    <source>
        <dbReference type="ARBA" id="ARBA00009524"/>
    </source>
</evidence>
<evidence type="ECO:0000313" key="23">
    <source>
        <dbReference type="EMBL" id="NCS91036.1"/>
    </source>
</evidence>
<evidence type="ECO:0000256" key="11">
    <source>
        <dbReference type="ARBA" id="ARBA00023235"/>
    </source>
</evidence>
<feature type="binding site" evidence="18">
    <location>
        <begin position="50"/>
        <end position="54"/>
    </location>
    <ligand>
        <name>(6S)-NADPHX</name>
        <dbReference type="ChEBI" id="CHEBI:64076"/>
    </ligand>
</feature>
<feature type="binding site" evidence="18">
    <location>
        <position position="121"/>
    </location>
    <ligand>
        <name>K(+)</name>
        <dbReference type="ChEBI" id="CHEBI:29103"/>
    </ligand>
</feature>
<sequence>MDLEKETKRTDLNAKFFGIDTVLLMENAGRSIADECINFNKFLIFCGTGNNGGDGLCAARHLLAEGKEILVYSLKGDRTLQNQKNLDILKNFANIKIIKDSKEIEEYKKEILKFNPDVVVDALIGVGSKGRLREPIKSIVHLANELSNEINCYKIAVDVPTGDDEIQFNADKVISFEIQKTKNAIIKGIGVPKKIRNMCGVGDFLTAMKEYKGDEHKGYFGKTLVIGGSRDYVGAPYLTAKASQKFNDLTYLAAPKFVQKRIFDPTLIFLPCEDEEYLQNLTVDCTKFECVAIGNGISLKAGNDLINNVIEKAKKAVIDADALKLIKPEILNEKCIVTPHLGEFKALFGVDLYNEDTENKAMAVQNFAEKYNTTIVLKGKTDIIADAKRLKFNEKDCIRLTVGGTGDVLAGIIAGIYAQNDDVFESACAGTFLNGLAGEILFGKNSNFDAMELVDAIPEAIKFCREFE</sequence>
<feature type="binding site" evidence="18">
    <location>
        <position position="161"/>
    </location>
    <ligand>
        <name>K(+)</name>
        <dbReference type="ChEBI" id="CHEBI:29103"/>
    </ligand>
</feature>
<evidence type="ECO:0000256" key="18">
    <source>
        <dbReference type="HAMAP-Rule" id="MF_01966"/>
    </source>
</evidence>
<dbReference type="Proteomes" id="UP000738826">
    <property type="component" value="Unassembled WGS sequence"/>
</dbReference>
<evidence type="ECO:0000256" key="7">
    <source>
        <dbReference type="ARBA" id="ARBA00022840"/>
    </source>
</evidence>
<dbReference type="AlphaFoldDB" id="A0A8J8CFK0"/>
<comment type="cofactor">
    <cofactor evidence="18 19">
        <name>K(+)</name>
        <dbReference type="ChEBI" id="CHEBI:29103"/>
    </cofactor>
    <text evidence="18 19">Binds 1 potassium ion per subunit.</text>
</comment>
<dbReference type="SUPFAM" id="SSF53613">
    <property type="entry name" value="Ribokinase-like"/>
    <property type="match status" value="1"/>
</dbReference>
<comment type="caution">
    <text evidence="17">Lacks conserved residue(s) required for the propagation of feature annotation.</text>
</comment>